<dbReference type="Proteomes" id="UP000325286">
    <property type="component" value="Chromosome"/>
</dbReference>
<name>A0A5B9QNC6_9BACT</name>
<sequence length="180" mass="18850">MAKLVIGVGAGIAAFKSATLVSRLVQAGHQVRVVMTPASQQFIGASTLSALSGAPVACEGFEPARYPLGPHIEIIEDAELLIVAPATADLLGKFAHGIADTLLTTMWLQANCPTLLAPAMSNHMWDKPAVQRNVAQLRDDGVQFVGPEEGWLSCRKRGAGRMSEPETIQAAAEALLAGAP</sequence>
<feature type="domain" description="Flavoprotein" evidence="1">
    <location>
        <begin position="3"/>
        <end position="171"/>
    </location>
</feature>
<dbReference type="SUPFAM" id="SSF52507">
    <property type="entry name" value="Homo-oligomeric flavin-containing Cys decarboxylases, HFCD"/>
    <property type="match status" value="1"/>
</dbReference>
<dbReference type="GO" id="GO:0004633">
    <property type="term" value="F:phosphopantothenoylcysteine decarboxylase activity"/>
    <property type="evidence" value="ECO:0007669"/>
    <property type="project" value="TreeGrafter"/>
</dbReference>
<dbReference type="Gene3D" id="3.40.50.1950">
    <property type="entry name" value="Flavin prenyltransferase-like"/>
    <property type="match status" value="1"/>
</dbReference>
<reference evidence="2 3" key="1">
    <citation type="submission" date="2019-08" db="EMBL/GenBank/DDBJ databases">
        <title>Deep-cultivation of Planctomycetes and their phenomic and genomic characterization uncovers novel biology.</title>
        <authorList>
            <person name="Wiegand S."/>
            <person name="Jogler M."/>
            <person name="Boedeker C."/>
            <person name="Pinto D."/>
            <person name="Vollmers J."/>
            <person name="Rivas-Marin E."/>
            <person name="Kohn T."/>
            <person name="Peeters S.H."/>
            <person name="Heuer A."/>
            <person name="Rast P."/>
            <person name="Oberbeckmann S."/>
            <person name="Bunk B."/>
            <person name="Jeske O."/>
            <person name="Meyerdierks A."/>
            <person name="Storesund J.E."/>
            <person name="Kallscheuer N."/>
            <person name="Luecker S."/>
            <person name="Lage O.M."/>
            <person name="Pohl T."/>
            <person name="Merkel B.J."/>
            <person name="Hornburger P."/>
            <person name="Mueller R.-W."/>
            <person name="Bruemmer F."/>
            <person name="Labrenz M."/>
            <person name="Spormann A.M."/>
            <person name="Op den Camp H."/>
            <person name="Overmann J."/>
            <person name="Amann R."/>
            <person name="Jetten M.S.M."/>
            <person name="Mascher T."/>
            <person name="Medema M.H."/>
            <person name="Devos D.P."/>
            <person name="Kaster A.-K."/>
            <person name="Ovreas L."/>
            <person name="Rohde M."/>
            <person name="Galperin M.Y."/>
            <person name="Jogler C."/>
        </authorList>
    </citation>
    <scope>NUCLEOTIDE SEQUENCE [LARGE SCALE GENOMIC DNA]</scope>
    <source>
        <strain evidence="2 3">UC8</strain>
    </source>
</reference>
<dbReference type="PANTHER" id="PTHR14359:SF6">
    <property type="entry name" value="PHOSPHOPANTOTHENOYLCYSTEINE DECARBOXYLASE"/>
    <property type="match status" value="1"/>
</dbReference>
<dbReference type="InterPro" id="IPR036551">
    <property type="entry name" value="Flavin_trans-like"/>
</dbReference>
<accession>A0A5B9QNC6</accession>
<proteinExistence type="predicted"/>
<dbReference type="OrthoDB" id="9802554at2"/>
<evidence type="ECO:0000313" key="2">
    <source>
        <dbReference type="EMBL" id="QEG38516.1"/>
    </source>
</evidence>
<organism evidence="2 3">
    <name type="scientific">Roseimaritima ulvae</name>
    <dbReference type="NCBI Taxonomy" id="980254"/>
    <lineage>
        <taxon>Bacteria</taxon>
        <taxon>Pseudomonadati</taxon>
        <taxon>Planctomycetota</taxon>
        <taxon>Planctomycetia</taxon>
        <taxon>Pirellulales</taxon>
        <taxon>Pirellulaceae</taxon>
        <taxon>Roseimaritima</taxon>
    </lineage>
</organism>
<dbReference type="GO" id="GO:0071513">
    <property type="term" value="C:phosphopantothenoylcysteine decarboxylase complex"/>
    <property type="evidence" value="ECO:0007669"/>
    <property type="project" value="TreeGrafter"/>
</dbReference>
<keyword evidence="3" id="KW-1185">Reference proteome</keyword>
<dbReference type="EMBL" id="CP042914">
    <property type="protein sequence ID" value="QEG38516.1"/>
    <property type="molecule type" value="Genomic_DNA"/>
</dbReference>
<evidence type="ECO:0000313" key="3">
    <source>
        <dbReference type="Proteomes" id="UP000325286"/>
    </source>
</evidence>
<dbReference type="Pfam" id="PF02441">
    <property type="entry name" value="Flavoprotein"/>
    <property type="match status" value="1"/>
</dbReference>
<dbReference type="InterPro" id="IPR003382">
    <property type="entry name" value="Flavoprotein"/>
</dbReference>
<dbReference type="PANTHER" id="PTHR14359">
    <property type="entry name" value="HOMO-OLIGOMERIC FLAVIN CONTAINING CYS DECARBOXYLASE FAMILY"/>
    <property type="match status" value="1"/>
</dbReference>
<protein>
    <submittedName>
        <fullName evidence="2">Phosphopantothenoylcysteine decarboxylase</fullName>
    </submittedName>
</protein>
<dbReference type="GO" id="GO:0015937">
    <property type="term" value="P:coenzyme A biosynthetic process"/>
    <property type="evidence" value="ECO:0007669"/>
    <property type="project" value="TreeGrafter"/>
</dbReference>
<gene>
    <name evidence="2" type="ORF">UC8_04730</name>
</gene>
<dbReference type="GO" id="GO:0010181">
    <property type="term" value="F:FMN binding"/>
    <property type="evidence" value="ECO:0007669"/>
    <property type="project" value="TreeGrafter"/>
</dbReference>
<evidence type="ECO:0000259" key="1">
    <source>
        <dbReference type="Pfam" id="PF02441"/>
    </source>
</evidence>
<dbReference type="AlphaFoldDB" id="A0A5B9QNC6"/>
<dbReference type="RefSeq" id="WP_068142030.1">
    <property type="nucleotide sequence ID" value="NZ_CP042914.1"/>
</dbReference>
<dbReference type="KEGG" id="rul:UC8_04730"/>